<accession>A0A2Z6PB79</accession>
<dbReference type="InterPro" id="IPR036397">
    <property type="entry name" value="RNaseH_sf"/>
</dbReference>
<dbReference type="Proteomes" id="UP000242715">
    <property type="component" value="Unassembled WGS sequence"/>
</dbReference>
<dbReference type="CDD" id="cd06222">
    <property type="entry name" value="RNase_H_like"/>
    <property type="match status" value="1"/>
</dbReference>
<dbReference type="SUPFAM" id="SSF53098">
    <property type="entry name" value="Ribonuclease H-like"/>
    <property type="match status" value="1"/>
</dbReference>
<dbReference type="PANTHER" id="PTHR47074:SF48">
    <property type="entry name" value="POLYNUCLEOTIDYL TRANSFERASE, RIBONUCLEASE H-LIKE SUPERFAMILY PROTEIN"/>
    <property type="match status" value="1"/>
</dbReference>
<dbReference type="InterPro" id="IPR044730">
    <property type="entry name" value="RNase_H-like_dom_plant"/>
</dbReference>
<dbReference type="PANTHER" id="PTHR47074">
    <property type="entry name" value="BNAC02G40300D PROTEIN"/>
    <property type="match status" value="1"/>
</dbReference>
<protein>
    <recommendedName>
        <fullName evidence="1">RNase H type-1 domain-containing protein</fullName>
    </recommendedName>
</protein>
<evidence type="ECO:0000313" key="3">
    <source>
        <dbReference type="Proteomes" id="UP000242715"/>
    </source>
</evidence>
<dbReference type="OrthoDB" id="1305444at2759"/>
<feature type="domain" description="RNase H type-1" evidence="1">
    <location>
        <begin position="133"/>
        <end position="213"/>
    </location>
</feature>
<dbReference type="AlphaFoldDB" id="A0A2Z6PB79"/>
<name>A0A2Z6PB79_TRISU</name>
<reference evidence="3" key="1">
    <citation type="journal article" date="2017" name="Front. Plant Sci.">
        <title>Climate Clever Clovers: New Paradigm to Reduce the Environmental Footprint of Ruminants by Breeding Low Methanogenic Forages Utilizing Haplotype Variation.</title>
        <authorList>
            <person name="Kaur P."/>
            <person name="Appels R."/>
            <person name="Bayer P.E."/>
            <person name="Keeble-Gagnere G."/>
            <person name="Wang J."/>
            <person name="Hirakawa H."/>
            <person name="Shirasawa K."/>
            <person name="Vercoe P."/>
            <person name="Stefanova K."/>
            <person name="Durmic Z."/>
            <person name="Nichols P."/>
            <person name="Revell C."/>
            <person name="Isobe S.N."/>
            <person name="Edwards D."/>
            <person name="Erskine W."/>
        </authorList>
    </citation>
    <scope>NUCLEOTIDE SEQUENCE [LARGE SCALE GENOMIC DNA]</scope>
    <source>
        <strain evidence="3">cv. Daliak</strain>
    </source>
</reference>
<gene>
    <name evidence="2" type="ORF">TSUD_301640</name>
</gene>
<dbReference type="Pfam" id="PF13456">
    <property type="entry name" value="RVT_3"/>
    <property type="match status" value="1"/>
</dbReference>
<dbReference type="EMBL" id="DF974164">
    <property type="protein sequence ID" value="GAU45955.1"/>
    <property type="molecule type" value="Genomic_DNA"/>
</dbReference>
<dbReference type="InterPro" id="IPR052929">
    <property type="entry name" value="RNase_H-like_EbsB-rel"/>
</dbReference>
<dbReference type="Gene3D" id="3.30.420.10">
    <property type="entry name" value="Ribonuclease H-like superfamily/Ribonuclease H"/>
    <property type="match status" value="1"/>
</dbReference>
<proteinExistence type="predicted"/>
<sequence length="220" mass="25462">MKGELALKIDFNKAYDKVDWGFMRGLPLAETNNLMRILKVYEVASGQEINLTKSEDKHTAGMFAMLVWVLWNNRNNKVWNNTNESGRNLGFIARHLWEEWYSVQQLQHNSNSNAQQQQIMTWQKPNYGWYKCNVDAGFHKNLNRTSFGWCLRDHAGHFVMAETRWMEGSCSIIESESIALLKAMEELRHRGIINVIFETDSKSVVDAIYHLRGGSSELAC</sequence>
<dbReference type="GO" id="GO:0003676">
    <property type="term" value="F:nucleic acid binding"/>
    <property type="evidence" value="ECO:0007669"/>
    <property type="project" value="InterPro"/>
</dbReference>
<dbReference type="InterPro" id="IPR012337">
    <property type="entry name" value="RNaseH-like_sf"/>
</dbReference>
<evidence type="ECO:0000313" key="2">
    <source>
        <dbReference type="EMBL" id="GAU45955.1"/>
    </source>
</evidence>
<organism evidence="2 3">
    <name type="scientific">Trifolium subterraneum</name>
    <name type="common">Subterranean clover</name>
    <dbReference type="NCBI Taxonomy" id="3900"/>
    <lineage>
        <taxon>Eukaryota</taxon>
        <taxon>Viridiplantae</taxon>
        <taxon>Streptophyta</taxon>
        <taxon>Embryophyta</taxon>
        <taxon>Tracheophyta</taxon>
        <taxon>Spermatophyta</taxon>
        <taxon>Magnoliopsida</taxon>
        <taxon>eudicotyledons</taxon>
        <taxon>Gunneridae</taxon>
        <taxon>Pentapetalae</taxon>
        <taxon>rosids</taxon>
        <taxon>fabids</taxon>
        <taxon>Fabales</taxon>
        <taxon>Fabaceae</taxon>
        <taxon>Papilionoideae</taxon>
        <taxon>50 kb inversion clade</taxon>
        <taxon>NPAAA clade</taxon>
        <taxon>Hologalegina</taxon>
        <taxon>IRL clade</taxon>
        <taxon>Trifolieae</taxon>
        <taxon>Trifolium</taxon>
    </lineage>
</organism>
<evidence type="ECO:0000259" key="1">
    <source>
        <dbReference type="Pfam" id="PF13456"/>
    </source>
</evidence>
<keyword evidence="3" id="KW-1185">Reference proteome</keyword>
<dbReference type="GO" id="GO:0004523">
    <property type="term" value="F:RNA-DNA hybrid ribonuclease activity"/>
    <property type="evidence" value="ECO:0007669"/>
    <property type="project" value="InterPro"/>
</dbReference>
<dbReference type="InterPro" id="IPR002156">
    <property type="entry name" value="RNaseH_domain"/>
</dbReference>